<accession>A0AAD8YK13</accession>
<keyword evidence="3" id="KW-1185">Reference proteome</keyword>
<name>A0AAD8YK13_9STRA</name>
<feature type="transmembrane region" description="Helical" evidence="1">
    <location>
        <begin position="113"/>
        <end position="130"/>
    </location>
</feature>
<keyword evidence="1" id="KW-1133">Transmembrane helix</keyword>
<feature type="transmembrane region" description="Helical" evidence="1">
    <location>
        <begin position="88"/>
        <end position="107"/>
    </location>
</feature>
<organism evidence="2 3">
    <name type="scientific">Skeletonema marinoi</name>
    <dbReference type="NCBI Taxonomy" id="267567"/>
    <lineage>
        <taxon>Eukaryota</taxon>
        <taxon>Sar</taxon>
        <taxon>Stramenopiles</taxon>
        <taxon>Ochrophyta</taxon>
        <taxon>Bacillariophyta</taxon>
        <taxon>Coscinodiscophyceae</taxon>
        <taxon>Thalassiosirophycidae</taxon>
        <taxon>Thalassiosirales</taxon>
        <taxon>Skeletonemataceae</taxon>
        <taxon>Skeletonema</taxon>
        <taxon>Skeletonema marinoi-dohrnii complex</taxon>
    </lineage>
</organism>
<sequence length="286" mass="30910">MTLCGAALGPFLDSYHSLFGVLTYNTPLVFPLLGSIGTGPDLLTCVTSLWVPPLFGLAGFLIGWLYILLDTVTSDATQSQLHPTIPKVLVGISYFTFQYWLSGILFGHGVDRTSILAIMSVLAAGGFYLLDGTISGLITSAATAIGGPLIEVGLISSLPDSWAYHYNDPGETGFFPLWIIPVYFLGGPANGNLARGFWDALSEKSDARTFGMQVEMDQVPCSVCNGTRAVKCPNCDDGTYVTYGERVVCKACRGKGLVICRECFSKYDDDPSDIENIRRIMDQIPD</sequence>
<proteinExistence type="predicted"/>
<dbReference type="AlphaFoldDB" id="A0AAD8YK13"/>
<evidence type="ECO:0000256" key="1">
    <source>
        <dbReference type="SAM" id="Phobius"/>
    </source>
</evidence>
<feature type="transmembrane region" description="Helical" evidence="1">
    <location>
        <begin position="49"/>
        <end position="68"/>
    </location>
</feature>
<dbReference type="Proteomes" id="UP001224775">
    <property type="component" value="Unassembled WGS sequence"/>
</dbReference>
<keyword evidence="1" id="KW-0472">Membrane</keyword>
<evidence type="ECO:0000313" key="3">
    <source>
        <dbReference type="Proteomes" id="UP001224775"/>
    </source>
</evidence>
<evidence type="ECO:0000313" key="2">
    <source>
        <dbReference type="EMBL" id="KAK1748014.1"/>
    </source>
</evidence>
<dbReference type="PANTHER" id="PTHR36774:SF1">
    <property type="entry name" value="INSULIN-INDUCED PROTEIN"/>
    <property type="match status" value="1"/>
</dbReference>
<protein>
    <submittedName>
        <fullName evidence="2">INSIG family protein</fullName>
    </submittedName>
</protein>
<dbReference type="EMBL" id="JATAAI010000002">
    <property type="protein sequence ID" value="KAK1748014.1"/>
    <property type="molecule type" value="Genomic_DNA"/>
</dbReference>
<dbReference type="PANTHER" id="PTHR36774">
    <property type="entry name" value="INSULIN-INDUCED PROTEIN"/>
    <property type="match status" value="1"/>
</dbReference>
<keyword evidence="1" id="KW-0812">Transmembrane</keyword>
<reference evidence="2" key="1">
    <citation type="submission" date="2023-06" db="EMBL/GenBank/DDBJ databases">
        <title>Survivors Of The Sea: Transcriptome response of Skeletonema marinoi to long-term dormancy.</title>
        <authorList>
            <person name="Pinder M.I.M."/>
            <person name="Kourtchenko O."/>
            <person name="Robertson E.K."/>
            <person name="Larsson T."/>
            <person name="Maumus F."/>
            <person name="Osuna-Cruz C.M."/>
            <person name="Vancaester E."/>
            <person name="Stenow R."/>
            <person name="Vandepoele K."/>
            <person name="Ploug H."/>
            <person name="Bruchert V."/>
            <person name="Godhe A."/>
            <person name="Topel M."/>
        </authorList>
    </citation>
    <scope>NUCLEOTIDE SEQUENCE</scope>
    <source>
        <strain evidence="2">R05AC</strain>
    </source>
</reference>
<gene>
    <name evidence="2" type="ORF">QTG54_001977</name>
</gene>
<comment type="caution">
    <text evidence="2">The sequence shown here is derived from an EMBL/GenBank/DDBJ whole genome shotgun (WGS) entry which is preliminary data.</text>
</comment>